<dbReference type="GO" id="GO:0005524">
    <property type="term" value="F:ATP binding"/>
    <property type="evidence" value="ECO:0007669"/>
    <property type="project" value="UniProtKB-KW"/>
</dbReference>
<proteinExistence type="predicted"/>
<keyword evidence="2" id="KW-0067">ATP-binding</keyword>
<evidence type="ECO:0000259" key="3">
    <source>
        <dbReference type="PROSITE" id="PS50162"/>
    </source>
</evidence>
<dbReference type="Pfam" id="PF08423">
    <property type="entry name" value="Rad51"/>
    <property type="match status" value="1"/>
</dbReference>
<gene>
    <name evidence="4" type="ORF">S01H4_38456</name>
</gene>
<dbReference type="PANTHER" id="PTHR22942">
    <property type="entry name" value="RECA/RAD51/RADA DNA STRAND-PAIRING FAMILY MEMBER"/>
    <property type="match status" value="1"/>
</dbReference>
<protein>
    <recommendedName>
        <fullName evidence="3">RecA family profile 1 domain-containing protein</fullName>
    </recommendedName>
</protein>
<reference evidence="4" key="1">
    <citation type="journal article" date="2014" name="Front. Microbiol.">
        <title>High frequency of phylogenetically diverse reductive dehalogenase-homologous genes in deep subseafloor sedimentary metagenomes.</title>
        <authorList>
            <person name="Kawai M."/>
            <person name="Futagami T."/>
            <person name="Toyoda A."/>
            <person name="Takaki Y."/>
            <person name="Nishi S."/>
            <person name="Hori S."/>
            <person name="Arai W."/>
            <person name="Tsubouchi T."/>
            <person name="Morono Y."/>
            <person name="Uchiyama I."/>
            <person name="Ito T."/>
            <person name="Fujiyama A."/>
            <person name="Inagaki F."/>
            <person name="Takami H."/>
        </authorList>
    </citation>
    <scope>NUCLEOTIDE SEQUENCE</scope>
    <source>
        <strain evidence="4">Expedition CK06-06</strain>
    </source>
</reference>
<dbReference type="GO" id="GO:0006312">
    <property type="term" value="P:mitotic recombination"/>
    <property type="evidence" value="ECO:0007669"/>
    <property type="project" value="TreeGrafter"/>
</dbReference>
<dbReference type="PANTHER" id="PTHR22942:SF30">
    <property type="entry name" value="MEIOTIC RECOMBINATION PROTEIN DMC1_LIM15 HOMOLOG"/>
    <property type="match status" value="1"/>
</dbReference>
<dbReference type="EMBL" id="BART01020738">
    <property type="protein sequence ID" value="GAH05280.1"/>
    <property type="molecule type" value="Genomic_DNA"/>
</dbReference>
<accession>X1DAF5</accession>
<evidence type="ECO:0000313" key="4">
    <source>
        <dbReference type="EMBL" id="GAH05280.1"/>
    </source>
</evidence>
<dbReference type="GO" id="GO:0042148">
    <property type="term" value="P:DNA strand invasion"/>
    <property type="evidence" value="ECO:0007669"/>
    <property type="project" value="TreeGrafter"/>
</dbReference>
<organism evidence="4">
    <name type="scientific">marine sediment metagenome</name>
    <dbReference type="NCBI Taxonomy" id="412755"/>
    <lineage>
        <taxon>unclassified sequences</taxon>
        <taxon>metagenomes</taxon>
        <taxon>ecological metagenomes</taxon>
    </lineage>
</organism>
<evidence type="ECO:0000256" key="1">
    <source>
        <dbReference type="ARBA" id="ARBA00022741"/>
    </source>
</evidence>
<dbReference type="PROSITE" id="PS50162">
    <property type="entry name" value="RECA_2"/>
    <property type="match status" value="1"/>
</dbReference>
<feature type="domain" description="RecA family profile 1" evidence="3">
    <location>
        <begin position="29"/>
        <end position="92"/>
    </location>
</feature>
<evidence type="ECO:0000256" key="2">
    <source>
        <dbReference type="ARBA" id="ARBA00022840"/>
    </source>
</evidence>
<sequence>MNLIMAKLKKSIFIEKNKIINEIEKINLNKYQISTGSKNINKVIGGGFQSRKTYVVFGANKTGKTQLCHQLSVQAFHKFLKLIYLDKTHFFE</sequence>
<dbReference type="GO" id="GO:0003697">
    <property type="term" value="F:single-stranded DNA binding"/>
    <property type="evidence" value="ECO:0007669"/>
    <property type="project" value="TreeGrafter"/>
</dbReference>
<dbReference type="Gene3D" id="3.40.50.300">
    <property type="entry name" value="P-loop containing nucleotide triphosphate hydrolases"/>
    <property type="match status" value="1"/>
</dbReference>
<dbReference type="SUPFAM" id="SSF52540">
    <property type="entry name" value="P-loop containing nucleoside triphosphate hydrolases"/>
    <property type="match status" value="1"/>
</dbReference>
<dbReference type="GO" id="GO:0000730">
    <property type="term" value="P:DNA recombinase assembly"/>
    <property type="evidence" value="ECO:0007669"/>
    <property type="project" value="TreeGrafter"/>
</dbReference>
<dbReference type="InterPro" id="IPR020588">
    <property type="entry name" value="RecA_ATP-bd"/>
</dbReference>
<dbReference type="GO" id="GO:0003690">
    <property type="term" value="F:double-stranded DNA binding"/>
    <property type="evidence" value="ECO:0007669"/>
    <property type="project" value="TreeGrafter"/>
</dbReference>
<dbReference type="InterPro" id="IPR013632">
    <property type="entry name" value="Rad51_C"/>
</dbReference>
<dbReference type="AlphaFoldDB" id="X1DAF5"/>
<dbReference type="GO" id="GO:0000150">
    <property type="term" value="F:DNA strand exchange activity"/>
    <property type="evidence" value="ECO:0007669"/>
    <property type="project" value="TreeGrafter"/>
</dbReference>
<keyword evidence="1" id="KW-0547">Nucleotide-binding</keyword>
<name>X1DAF5_9ZZZZ</name>
<dbReference type="GO" id="GO:0140664">
    <property type="term" value="F:ATP-dependent DNA damage sensor activity"/>
    <property type="evidence" value="ECO:0007669"/>
    <property type="project" value="InterPro"/>
</dbReference>
<comment type="caution">
    <text evidence="4">The sequence shown here is derived from an EMBL/GenBank/DDBJ whole genome shotgun (WGS) entry which is preliminary data.</text>
</comment>
<dbReference type="InterPro" id="IPR027417">
    <property type="entry name" value="P-loop_NTPase"/>
</dbReference>